<reference evidence="1 2" key="1">
    <citation type="submission" date="2020-11" db="EMBL/GenBank/DDBJ databases">
        <title>Taxonomic investigation of Rahnella strains.</title>
        <authorList>
            <person name="Lee S.D."/>
        </authorList>
    </citation>
    <scope>NUCLEOTIDE SEQUENCE [LARGE SCALE GENOMIC DNA]</scope>
    <source>
        <strain evidence="1 2">SAP-17</strain>
    </source>
</reference>
<name>A0ABS0DZW5_9GAMM</name>
<protein>
    <submittedName>
        <fullName evidence="1">ABC transporter</fullName>
    </submittedName>
</protein>
<accession>A0ABS0DZW5</accession>
<dbReference type="Proteomes" id="UP000636811">
    <property type="component" value="Unassembled WGS sequence"/>
</dbReference>
<organism evidence="1 2">
    <name type="scientific">Rahnella laticis</name>
    <dbReference type="NCBI Taxonomy" id="2787622"/>
    <lineage>
        <taxon>Bacteria</taxon>
        <taxon>Pseudomonadati</taxon>
        <taxon>Pseudomonadota</taxon>
        <taxon>Gammaproteobacteria</taxon>
        <taxon>Enterobacterales</taxon>
        <taxon>Yersiniaceae</taxon>
        <taxon>Rahnella</taxon>
    </lineage>
</organism>
<dbReference type="RefSeq" id="WP_195812501.1">
    <property type="nucleotide sequence ID" value="NZ_JADOBI010000001.1"/>
</dbReference>
<keyword evidence="2" id="KW-1185">Reference proteome</keyword>
<sequence length="313" mass="35731">MQFFTVWLSINLKCLQDRLFGYLYSFLLFLQRLSFRKHIPVELLLRFLNAKRLFRISSPHQRRLANVAHENQRCLLGDKIHIDFTLASERREILDYAATYGQNKEIIAQLNSFSDQLSAVVKPLHDSGIPVVLAPMHMVSDILAGIIAANVFPGKGTIIVSSNAEDYQEKDRSKAGVNLTYCSIHSNNEGIANNIMSTCFDAAEHKTNIILFPDIVPEYTHSSGAQFSSKIKCKLFNRSANIHSGVYRLARTLSAKIVFYHLYFDDGLKIYVHTPLESKDAPVEIPKLIESAITRHPQDWLLWHLHSLYFINK</sequence>
<comment type="caution">
    <text evidence="1">The sequence shown here is derived from an EMBL/GenBank/DDBJ whole genome shotgun (WGS) entry which is preliminary data.</text>
</comment>
<gene>
    <name evidence="1" type="ORF">IV433_02990</name>
</gene>
<evidence type="ECO:0000313" key="1">
    <source>
        <dbReference type="EMBL" id="MBF7978370.1"/>
    </source>
</evidence>
<evidence type="ECO:0000313" key="2">
    <source>
        <dbReference type="Proteomes" id="UP000636811"/>
    </source>
</evidence>
<dbReference type="EMBL" id="JADOBI010000001">
    <property type="protein sequence ID" value="MBF7978370.1"/>
    <property type="molecule type" value="Genomic_DNA"/>
</dbReference>
<proteinExistence type="predicted"/>